<comment type="similarity">
    <text evidence="7">Belongs to the organic radical-activating enzymes family.</text>
</comment>
<keyword evidence="4" id="KW-0479">Metal-binding</keyword>
<dbReference type="InterPro" id="IPR058240">
    <property type="entry name" value="rSAM_sf"/>
</dbReference>
<dbReference type="Gene3D" id="3.20.20.70">
    <property type="entry name" value="Aldolase class I"/>
    <property type="match status" value="1"/>
</dbReference>
<protein>
    <recommendedName>
        <fullName evidence="7">Anaerobic ribonucleoside-triphosphate reductase-activating protein</fullName>
        <ecNumber evidence="7">1.97.1.-</ecNumber>
    </recommendedName>
</protein>
<comment type="cofactor">
    <cofactor evidence="1">
        <name>[4Fe-4S] cluster</name>
        <dbReference type="ChEBI" id="CHEBI:49883"/>
    </cofactor>
</comment>
<dbReference type="PANTHER" id="PTHR30352">
    <property type="entry name" value="PYRUVATE FORMATE-LYASE-ACTIVATING ENZYME"/>
    <property type="match status" value="1"/>
</dbReference>
<dbReference type="SFLD" id="SFLDG01063">
    <property type="entry name" value="activating_enzymes__group_1"/>
    <property type="match status" value="1"/>
</dbReference>
<dbReference type="InterPro" id="IPR012837">
    <property type="entry name" value="NrdG"/>
</dbReference>
<evidence type="ECO:0000313" key="8">
    <source>
        <dbReference type="EMBL" id="PID60045.1"/>
    </source>
</evidence>
<dbReference type="PANTHER" id="PTHR30352:SF2">
    <property type="entry name" value="ANAEROBIC RIBONUCLEOSIDE-TRIPHOSPHATE REDUCTASE-ACTIVATING PROTEIN"/>
    <property type="match status" value="1"/>
</dbReference>
<organism evidence="8 9">
    <name type="scientific">candidate division KSB3 bacterium</name>
    <dbReference type="NCBI Taxonomy" id="2044937"/>
    <lineage>
        <taxon>Bacteria</taxon>
        <taxon>candidate division KSB3</taxon>
    </lineage>
</organism>
<evidence type="ECO:0000256" key="6">
    <source>
        <dbReference type="ARBA" id="ARBA00023014"/>
    </source>
</evidence>
<dbReference type="SFLD" id="SFLDG01066">
    <property type="entry name" value="organic_radical-activating_enz"/>
    <property type="match status" value="1"/>
</dbReference>
<dbReference type="SFLD" id="SFLDS00029">
    <property type="entry name" value="Radical_SAM"/>
    <property type="match status" value="1"/>
</dbReference>
<dbReference type="GO" id="GO:0043365">
    <property type="term" value="F:[formate-C-acetyltransferase]-activating enzyme activity"/>
    <property type="evidence" value="ECO:0007669"/>
    <property type="project" value="InterPro"/>
</dbReference>
<sequence length="193" mass="21205">MLELNLHDFLARSTENGPDQRAVIWVQGCSLGCLGCFNPATHDSGIRRQISVDELAEHVLAISDIEGVTISGGEPFLQADALAELARRLHRAGLGILVFSGFTYEQLSQSGNPAWEKLLAECDLLVAGPFIRERACLNALRGSSNQTLHYLSGRYCTRKEELEFPGSSVEILIDEHGRVRVTGFPHKVFGDLD</sequence>
<dbReference type="EMBL" id="PDPS01000010">
    <property type="protein sequence ID" value="PID60045.1"/>
    <property type="molecule type" value="Genomic_DNA"/>
</dbReference>
<keyword evidence="2" id="KW-0004">4Fe-4S</keyword>
<gene>
    <name evidence="8" type="ORF">CSB45_00715</name>
</gene>
<dbReference type="EC" id="1.97.1.-" evidence="7"/>
<keyword evidence="7" id="KW-0560">Oxidoreductase</keyword>
<dbReference type="InterPro" id="IPR007197">
    <property type="entry name" value="rSAM"/>
</dbReference>
<evidence type="ECO:0000256" key="2">
    <source>
        <dbReference type="ARBA" id="ARBA00022485"/>
    </source>
</evidence>
<dbReference type="CDD" id="cd01335">
    <property type="entry name" value="Radical_SAM"/>
    <property type="match status" value="1"/>
</dbReference>
<dbReference type="AlphaFoldDB" id="A0A2G6ED85"/>
<keyword evidence="3" id="KW-0949">S-adenosyl-L-methionine</keyword>
<evidence type="ECO:0000313" key="9">
    <source>
        <dbReference type="Proteomes" id="UP000229740"/>
    </source>
</evidence>
<dbReference type="PIRSF" id="PIRSF000368">
    <property type="entry name" value="NrdG"/>
    <property type="match status" value="1"/>
</dbReference>
<keyword evidence="6" id="KW-0411">Iron-sulfur</keyword>
<dbReference type="InterPro" id="IPR034457">
    <property type="entry name" value="Organic_radical-activating"/>
</dbReference>
<evidence type="ECO:0000256" key="7">
    <source>
        <dbReference type="PIRNR" id="PIRNR000368"/>
    </source>
</evidence>
<dbReference type="GO" id="GO:0051539">
    <property type="term" value="F:4 iron, 4 sulfur cluster binding"/>
    <property type="evidence" value="ECO:0007669"/>
    <property type="project" value="UniProtKB-KW"/>
</dbReference>
<dbReference type="Proteomes" id="UP000229740">
    <property type="component" value="Unassembled WGS sequence"/>
</dbReference>
<dbReference type="Pfam" id="PF13353">
    <property type="entry name" value="Fer4_12"/>
    <property type="match status" value="1"/>
</dbReference>
<dbReference type="GO" id="GO:0046872">
    <property type="term" value="F:metal ion binding"/>
    <property type="evidence" value="ECO:0007669"/>
    <property type="project" value="UniProtKB-KW"/>
</dbReference>
<evidence type="ECO:0000256" key="1">
    <source>
        <dbReference type="ARBA" id="ARBA00001966"/>
    </source>
</evidence>
<dbReference type="SUPFAM" id="SSF102114">
    <property type="entry name" value="Radical SAM enzymes"/>
    <property type="match status" value="1"/>
</dbReference>
<comment type="function">
    <text evidence="7">Activation of anaerobic ribonucleoside-triphosphate reductase under anaerobic conditions by generation of an organic free radical, using S-adenosylmethionine and reduced flavodoxin as cosubstrates to produce 5'-deoxy-adenosine.</text>
</comment>
<evidence type="ECO:0000256" key="3">
    <source>
        <dbReference type="ARBA" id="ARBA00022691"/>
    </source>
</evidence>
<keyword evidence="5" id="KW-0408">Iron</keyword>
<evidence type="ECO:0000256" key="5">
    <source>
        <dbReference type="ARBA" id="ARBA00023004"/>
    </source>
</evidence>
<evidence type="ECO:0000256" key="4">
    <source>
        <dbReference type="ARBA" id="ARBA00022723"/>
    </source>
</evidence>
<proteinExistence type="inferred from homology"/>
<reference evidence="8 9" key="1">
    <citation type="submission" date="2017-10" db="EMBL/GenBank/DDBJ databases">
        <title>Novel microbial diversity and functional potential in the marine mammal oral microbiome.</title>
        <authorList>
            <person name="Dudek N.K."/>
            <person name="Sun C.L."/>
            <person name="Burstein D."/>
            <person name="Kantor R.S."/>
            <person name="Aliaga Goltsman D.S."/>
            <person name="Bik E.M."/>
            <person name="Thomas B.C."/>
            <person name="Banfield J.F."/>
            <person name="Relman D.A."/>
        </authorList>
    </citation>
    <scope>NUCLEOTIDE SEQUENCE [LARGE SCALE GENOMIC DNA]</scope>
    <source>
        <strain evidence="8">DOLZORAL124_49_17</strain>
    </source>
</reference>
<dbReference type="GO" id="GO:0004748">
    <property type="term" value="F:ribonucleoside-diphosphate reductase activity, thioredoxin disulfide as acceptor"/>
    <property type="evidence" value="ECO:0007669"/>
    <property type="project" value="TreeGrafter"/>
</dbReference>
<accession>A0A2G6ED85</accession>
<dbReference type="SFLD" id="SFLDF00299">
    <property type="entry name" value="anaerobic_ribonucleoside-triph"/>
    <property type="match status" value="1"/>
</dbReference>
<name>A0A2G6ED85_9BACT</name>
<dbReference type="InterPro" id="IPR013785">
    <property type="entry name" value="Aldolase_TIM"/>
</dbReference>
<comment type="caution">
    <text evidence="8">The sequence shown here is derived from an EMBL/GenBank/DDBJ whole genome shotgun (WGS) entry which is preliminary data.</text>
</comment>